<comment type="pathway">
    <text evidence="3">Carbohydrate metabolism; hexose metabolism.</text>
</comment>
<dbReference type="SUPFAM" id="SSF74650">
    <property type="entry name" value="Galactose mutarotase-like"/>
    <property type="match status" value="1"/>
</dbReference>
<dbReference type="InterPro" id="IPR047215">
    <property type="entry name" value="Galactose_mutarotase-like"/>
</dbReference>
<accession>A0AA88XWZ0</accession>
<dbReference type="EMBL" id="VSWD01000009">
    <property type="protein sequence ID" value="KAK3093452.1"/>
    <property type="molecule type" value="Genomic_DNA"/>
</dbReference>
<protein>
    <recommendedName>
        <fullName evidence="5">Galactose mutarotase</fullName>
    </recommendedName>
    <alternativeName>
        <fullName evidence="8">Aldose 1-epimerase</fullName>
    </alternativeName>
</protein>
<evidence type="ECO:0000313" key="11">
    <source>
        <dbReference type="EMBL" id="KAK3093452.1"/>
    </source>
</evidence>
<comment type="pathway">
    <text evidence="2">Carbohydrate metabolism; galactose metabolism.</text>
</comment>
<dbReference type="GO" id="GO:0030246">
    <property type="term" value="F:carbohydrate binding"/>
    <property type="evidence" value="ECO:0007669"/>
    <property type="project" value="InterPro"/>
</dbReference>
<comment type="catalytic activity">
    <reaction evidence="1">
        <text>alpha-D-galactose = beta-D-galactose</text>
        <dbReference type="Rhea" id="RHEA:28675"/>
        <dbReference type="ChEBI" id="CHEBI:27667"/>
        <dbReference type="ChEBI" id="CHEBI:28061"/>
        <dbReference type="EC" id="5.1.3.3"/>
    </reaction>
    <physiologicalReaction direction="right-to-left" evidence="1">
        <dbReference type="Rhea" id="RHEA:28677"/>
    </physiologicalReaction>
</comment>
<evidence type="ECO:0000256" key="2">
    <source>
        <dbReference type="ARBA" id="ARBA00004947"/>
    </source>
</evidence>
<dbReference type="InterPro" id="IPR015443">
    <property type="entry name" value="Aldose_1-epimerase"/>
</dbReference>
<comment type="similarity">
    <text evidence="4">Belongs to the aldose epimerase family.</text>
</comment>
<evidence type="ECO:0000256" key="9">
    <source>
        <dbReference type="ARBA" id="ARBA00045743"/>
    </source>
</evidence>
<feature type="non-terminal residue" evidence="11">
    <location>
        <position position="1"/>
    </location>
</feature>
<dbReference type="GO" id="GO:0033499">
    <property type="term" value="P:galactose catabolic process via UDP-galactose, Leloir pathway"/>
    <property type="evidence" value="ECO:0007669"/>
    <property type="project" value="TreeGrafter"/>
</dbReference>
<dbReference type="PANTHER" id="PTHR10091">
    <property type="entry name" value="ALDOSE-1-EPIMERASE"/>
    <property type="match status" value="1"/>
</dbReference>
<keyword evidence="7" id="KW-0119">Carbohydrate metabolism</keyword>
<dbReference type="Pfam" id="PF01263">
    <property type="entry name" value="Aldose_epim"/>
    <property type="match status" value="1"/>
</dbReference>
<evidence type="ECO:0000256" key="10">
    <source>
        <dbReference type="PIRSR" id="PIRSR005096-3"/>
    </source>
</evidence>
<evidence type="ECO:0000256" key="6">
    <source>
        <dbReference type="ARBA" id="ARBA00023235"/>
    </source>
</evidence>
<dbReference type="PANTHER" id="PTHR10091:SF0">
    <property type="entry name" value="GALACTOSE MUTAROTASE"/>
    <property type="match status" value="1"/>
</dbReference>
<dbReference type="InterPro" id="IPR014718">
    <property type="entry name" value="GH-type_carb-bd"/>
</dbReference>
<dbReference type="GO" id="GO:0004034">
    <property type="term" value="F:aldose 1-epimerase activity"/>
    <property type="evidence" value="ECO:0007669"/>
    <property type="project" value="UniProtKB-EC"/>
</dbReference>
<evidence type="ECO:0000256" key="5">
    <source>
        <dbReference type="ARBA" id="ARBA00021023"/>
    </source>
</evidence>
<reference evidence="11" key="1">
    <citation type="submission" date="2019-08" db="EMBL/GenBank/DDBJ databases">
        <title>The improved chromosome-level genome for the pearl oyster Pinctada fucata martensii using PacBio sequencing and Hi-C.</title>
        <authorList>
            <person name="Zheng Z."/>
        </authorList>
    </citation>
    <scope>NUCLEOTIDE SEQUENCE</scope>
    <source>
        <strain evidence="11">ZZ-2019</strain>
        <tissue evidence="11">Adductor muscle</tissue>
    </source>
</reference>
<evidence type="ECO:0000256" key="8">
    <source>
        <dbReference type="ARBA" id="ARBA00032729"/>
    </source>
</evidence>
<dbReference type="Proteomes" id="UP001186944">
    <property type="component" value="Unassembled WGS sequence"/>
</dbReference>
<dbReference type="GO" id="GO:0006006">
    <property type="term" value="P:glucose metabolic process"/>
    <property type="evidence" value="ECO:0007669"/>
    <property type="project" value="TreeGrafter"/>
</dbReference>
<feature type="binding site" evidence="10">
    <location>
        <begin position="161"/>
        <end position="163"/>
    </location>
    <ligand>
        <name>beta-D-galactose</name>
        <dbReference type="ChEBI" id="CHEBI:27667"/>
    </ligand>
</feature>
<evidence type="ECO:0000256" key="7">
    <source>
        <dbReference type="ARBA" id="ARBA00023277"/>
    </source>
</evidence>
<organism evidence="11 12">
    <name type="scientific">Pinctada imbricata</name>
    <name type="common">Atlantic pearl-oyster</name>
    <name type="synonym">Pinctada martensii</name>
    <dbReference type="NCBI Taxonomy" id="66713"/>
    <lineage>
        <taxon>Eukaryota</taxon>
        <taxon>Metazoa</taxon>
        <taxon>Spiralia</taxon>
        <taxon>Lophotrochozoa</taxon>
        <taxon>Mollusca</taxon>
        <taxon>Bivalvia</taxon>
        <taxon>Autobranchia</taxon>
        <taxon>Pteriomorphia</taxon>
        <taxon>Pterioida</taxon>
        <taxon>Pterioidea</taxon>
        <taxon>Pteriidae</taxon>
        <taxon>Pinctada</taxon>
    </lineage>
</organism>
<dbReference type="Gene3D" id="2.70.98.10">
    <property type="match status" value="1"/>
</dbReference>
<keyword evidence="12" id="KW-1185">Reference proteome</keyword>
<proteinExistence type="inferred from homology"/>
<dbReference type="PIRSF" id="PIRSF005096">
    <property type="entry name" value="GALM"/>
    <property type="match status" value="1"/>
</dbReference>
<dbReference type="InterPro" id="IPR008183">
    <property type="entry name" value="Aldose_1/G6P_1-epimerase"/>
</dbReference>
<sequence length="336" mass="37167">RYTLSNANGVKIRLINFGATVTDIIIPDKSGKPVDISLGFDSASVYEERHCYIGASLGRVTERIAGAKFNIDGTEYKVTANDGNEKIHQVHGGKYGFDMKMFAAAIEGDKVVMKYVSPDGEEGFPGEVTTTITFQFNDNNEFILEYTATTTKATPVNLSNHVYFNLAGHGAGKIGDHLITVPTGIHLPIEKSFVPKAEYDHCFFLIIFEGVEAKVDGTPFDLRKPTKLWERIKDVLVSCYVFGDRGKMKHVARLDHEATGRSVDCFTTESCMETYFSCAMKTQPAKGGATYDSYENGGICLIPMQHSSGVNMPNFPDSILRPGQTYHQKTLYKFGF</sequence>
<gene>
    <name evidence="11" type="ORF">FSP39_015867</name>
</gene>
<evidence type="ECO:0000313" key="12">
    <source>
        <dbReference type="Proteomes" id="UP001186944"/>
    </source>
</evidence>
<dbReference type="CDD" id="cd09019">
    <property type="entry name" value="galactose_mutarotase_like"/>
    <property type="match status" value="1"/>
</dbReference>
<dbReference type="InterPro" id="IPR011013">
    <property type="entry name" value="Gal_mutarotase_sf_dom"/>
</dbReference>
<name>A0AA88XWZ0_PINIB</name>
<evidence type="ECO:0000256" key="4">
    <source>
        <dbReference type="ARBA" id="ARBA00006206"/>
    </source>
</evidence>
<keyword evidence="6" id="KW-0413">Isomerase</keyword>
<evidence type="ECO:0000256" key="3">
    <source>
        <dbReference type="ARBA" id="ARBA00005028"/>
    </source>
</evidence>
<comment type="caution">
    <text evidence="11">The sequence shown here is derived from an EMBL/GenBank/DDBJ whole genome shotgun (WGS) entry which is preliminary data.</text>
</comment>
<dbReference type="AlphaFoldDB" id="A0AA88XWZ0"/>
<evidence type="ECO:0000256" key="1">
    <source>
        <dbReference type="ARBA" id="ARBA00001712"/>
    </source>
</evidence>
<comment type="function">
    <text evidence="9">Mutarotase that catalyzes the interconversion of beta-D-galactose and alpha-D-galactose during galactose metabolism. Beta-D-galactose is metabolized in the liver into glucose 1-phosphate, the primary metabolic fuel, by the action of four enzymes that constitute the Leloir pathway: GALM, GALK1 (galactokinase), GALT (galactose-1-phosphate uridylyltransferase) and GALE (UDP-galactose-4'-epimerase). Involved in the maintenance of the equilibrium between the beta- and alpha-anomers of galactose, therefore ensuring a sufficient supply of the alpha-anomer for GALK1. Also active on D-glucose although shows a preference for galactose over glucose.</text>
</comment>